<keyword evidence="2" id="KW-0548">Nucleotidyltransferase</keyword>
<dbReference type="EC" id="2.7.7.48" evidence="2"/>
<reference evidence="4" key="1">
    <citation type="journal article" date="2016" name="Nature">
        <title>Redefining the invertebrate RNA virosphere.</title>
        <authorList>
            <person name="Shi M."/>
            <person name="Lin X.D."/>
            <person name="Tian J.H."/>
            <person name="Chen L.J."/>
            <person name="Chen X."/>
            <person name="Li C.X."/>
            <person name="Qin X.C."/>
            <person name="Li J."/>
            <person name="Cao J.P."/>
            <person name="Eden J.S."/>
            <person name="Buchmann J."/>
            <person name="Wang W."/>
            <person name="Xu J."/>
            <person name="Holmes E.C."/>
            <person name="Zhang Y.Z."/>
        </authorList>
    </citation>
    <scope>NUCLEOTIDE SEQUENCE</scope>
    <source>
        <strain evidence="4">BHHQ71863</strain>
    </source>
</reference>
<keyword evidence="2" id="KW-0808">Transferase</keyword>
<dbReference type="PROSITE" id="PS50525">
    <property type="entry name" value="RDRP_SSRNA_NEG_SEG"/>
    <property type="match status" value="1"/>
</dbReference>
<proteinExistence type="predicted"/>
<comment type="catalytic activity">
    <reaction evidence="2">
        <text>RNA(n) + a ribonucleoside 5'-triphosphate = RNA(n+1) + diphosphate</text>
        <dbReference type="Rhea" id="RHEA:21248"/>
        <dbReference type="Rhea" id="RHEA-COMP:14527"/>
        <dbReference type="Rhea" id="RHEA-COMP:17342"/>
        <dbReference type="ChEBI" id="CHEBI:33019"/>
        <dbReference type="ChEBI" id="CHEBI:61557"/>
        <dbReference type="ChEBI" id="CHEBI:140395"/>
        <dbReference type="EC" id="2.7.7.48"/>
    </reaction>
</comment>
<dbReference type="InterPro" id="IPR007099">
    <property type="entry name" value="RNA-dir_pol_NSvirus"/>
</dbReference>
<dbReference type="InterPro" id="IPR001407">
    <property type="entry name" value="RNA_pol_PB1_influenza"/>
</dbReference>
<evidence type="ECO:0000259" key="3">
    <source>
        <dbReference type="PROSITE" id="PS50525"/>
    </source>
</evidence>
<sequence>MPKQHNRDEPFREDIDILDENQAIPGMWFSIFKDYTGKPPTFFGKATGRVIEAIFGMSKYSQIPIEKFGPAGGVNSALLKSCAGKCFMDMKQQIPDLEADWLKKINCRSTILQQGRSTFCPFEGKNVPAGTAYLRMKTRLSINGIVPTDGSLFALGEAVIRLCDPEKFPKVKCQMILPEKISRTGTVEKTKVYTQMIPSEEFKIMLAGQTAAGKDKERGKTERRAIWVTTMENKLFTRIAEELFIILIEAIGHQCITIGDKDADAAIIHHCTPPTLPDATQNMYQGTLDMTKWNQIMTVKTIQLMISLICRIWNFSDSSTILANTIMFLQANKWVWLDTIKLHADNLDVKEVGLFSCRWEELSDWMQKVFACRENWESGKAVSDAMRETFGKYIPGGTEKCREFAAIPLGMGMGLHGTGSSLVHAVCMYTMSTMAQRIHNASLFNGIQSSDDSAIYGTEELTDMSAAMSKVFHMCLSAGKSIYIKKRKWDGKIRNEMTSRIFHECKINPVGQPTNGVKMVDGSPTASFNSAMAQAMFMTEHSGPLSGIASMLYITEEKNDIFHLGDNPAEDETSRYEMLQTYGLAECHPCTARKMKGNVFALKQNAMWMHAACNDAEENKALEKTLHQKTEIPVQPGHAVHIDFDEVGGIYSIVPHGSTKMVEGNNNAINNQRMMKAIADILRRHDPGIDLDDSQTSSSVKILVDAAQSAFDDERLGTKLKQAYLDCEKSASTIVEEASAPEYKPVATRAELKRKAFATFQRRQSKRARKSL</sequence>
<organism evidence="4">
    <name type="scientific">Beihai orthomyxo-like virus 2</name>
    <dbReference type="NCBI Taxonomy" id="1922495"/>
    <lineage>
        <taxon>Viruses</taxon>
        <taxon>Riboviria</taxon>
    </lineage>
</organism>
<feature type="domain" description="RdRp catalytic" evidence="3">
    <location>
        <begin position="272"/>
        <end position="488"/>
    </location>
</feature>
<dbReference type="EMBL" id="KX883843">
    <property type="protein sequence ID" value="APG77864.1"/>
    <property type="molecule type" value="Genomic_RNA"/>
</dbReference>
<dbReference type="GO" id="GO:0003723">
    <property type="term" value="F:RNA binding"/>
    <property type="evidence" value="ECO:0007669"/>
    <property type="project" value="InterPro"/>
</dbReference>
<dbReference type="Pfam" id="PF00602">
    <property type="entry name" value="Flu_PB1"/>
    <property type="match status" value="1"/>
</dbReference>
<evidence type="ECO:0000256" key="2">
    <source>
        <dbReference type="RuleBase" id="RU004330"/>
    </source>
</evidence>
<protein>
    <recommendedName>
        <fullName evidence="1 2">RNA-directed RNA polymerase catalytic subunit</fullName>
        <ecNumber evidence="2">2.7.7.48</ecNumber>
    </recommendedName>
</protein>
<evidence type="ECO:0000313" key="4">
    <source>
        <dbReference type="EMBL" id="APG77864.1"/>
    </source>
</evidence>
<dbReference type="GO" id="GO:0003968">
    <property type="term" value="F:RNA-directed RNA polymerase activity"/>
    <property type="evidence" value="ECO:0007669"/>
    <property type="project" value="UniProtKB-KW"/>
</dbReference>
<evidence type="ECO:0000256" key="1">
    <source>
        <dbReference type="ARBA" id="ARBA00020035"/>
    </source>
</evidence>
<keyword evidence="2" id="KW-0696">RNA-directed RNA polymerase</keyword>
<accession>A0A1L3KKG0</accession>
<dbReference type="GO" id="GO:0039694">
    <property type="term" value="P:viral RNA genome replication"/>
    <property type="evidence" value="ECO:0007669"/>
    <property type="project" value="InterPro"/>
</dbReference>
<name>A0A1L3KKG0_9VIRU</name>